<comment type="caution">
    <text evidence="3">The sequence shown here is derived from an EMBL/GenBank/DDBJ whole genome shotgun (WGS) entry which is preliminary data.</text>
</comment>
<keyword evidence="2" id="KW-1133">Transmembrane helix</keyword>
<feature type="transmembrane region" description="Helical" evidence="2">
    <location>
        <begin position="305"/>
        <end position="323"/>
    </location>
</feature>
<evidence type="ECO:0000256" key="1">
    <source>
        <dbReference type="SAM" id="MobiDB-lite"/>
    </source>
</evidence>
<dbReference type="Proteomes" id="UP001500897">
    <property type="component" value="Unassembled WGS sequence"/>
</dbReference>
<dbReference type="EMBL" id="BAAANS010000017">
    <property type="protein sequence ID" value="GAA2098538.1"/>
    <property type="molecule type" value="Genomic_DNA"/>
</dbReference>
<keyword evidence="4" id="KW-1185">Reference proteome</keyword>
<evidence type="ECO:0000256" key="2">
    <source>
        <dbReference type="SAM" id="Phobius"/>
    </source>
</evidence>
<proteinExistence type="predicted"/>
<name>A0ABN2WT20_9ACTN</name>
<reference evidence="3 4" key="1">
    <citation type="journal article" date="2019" name="Int. J. Syst. Evol. Microbiol.">
        <title>The Global Catalogue of Microorganisms (GCM) 10K type strain sequencing project: providing services to taxonomists for standard genome sequencing and annotation.</title>
        <authorList>
            <consortium name="The Broad Institute Genomics Platform"/>
            <consortium name="The Broad Institute Genome Sequencing Center for Infectious Disease"/>
            <person name="Wu L."/>
            <person name="Ma J."/>
        </authorList>
    </citation>
    <scope>NUCLEOTIDE SEQUENCE [LARGE SCALE GENOMIC DNA]</scope>
    <source>
        <strain evidence="3 4">JCM 14559</strain>
    </source>
</reference>
<feature type="transmembrane region" description="Helical" evidence="2">
    <location>
        <begin position="118"/>
        <end position="138"/>
    </location>
</feature>
<evidence type="ECO:0000313" key="3">
    <source>
        <dbReference type="EMBL" id="GAA2098538.1"/>
    </source>
</evidence>
<accession>A0ABN2WT20</accession>
<keyword evidence="2" id="KW-0472">Membrane</keyword>
<feature type="compositionally biased region" description="Low complexity" evidence="1">
    <location>
        <begin position="1"/>
        <end position="22"/>
    </location>
</feature>
<gene>
    <name evidence="3" type="ORF">GCM10009759_29630</name>
</gene>
<sequence>MTGAPVTSTPATGTPATGAPADPVRELLDANRDLCEQAVDPLEIAAALEDSGLAADGAARYRHADVFGLAEELYARVPRRPPTREPLPPAEPRRTLPLAALRGAATHLLPLLPATTPGGLPGGALALLLGAGAGLLTARRDRGREREDRGTEDRDPDGWDPDGRDPDAPGTDRGERAADGRAPGRGPFPWPAPAQGAGPGLLLALLAAGDPGAALAAALGGAGAGWAAAWLRRFGQRQGSAATLGEFRARLRFALPLAVLAQLALLAGLGWAVAGDAPATGWAALLVLGTLPLPAAVVRDAGRPGTAAVAVLTAAAGAALLALPAPAHWLGASPTGGLAAAALGPALLLAGCAWPPSTGPGAYR</sequence>
<feature type="transmembrane region" description="Helical" evidence="2">
    <location>
        <begin position="279"/>
        <end position="298"/>
    </location>
</feature>
<organism evidence="3 4">
    <name type="scientific">Kitasatospora saccharophila</name>
    <dbReference type="NCBI Taxonomy" id="407973"/>
    <lineage>
        <taxon>Bacteria</taxon>
        <taxon>Bacillati</taxon>
        <taxon>Actinomycetota</taxon>
        <taxon>Actinomycetes</taxon>
        <taxon>Kitasatosporales</taxon>
        <taxon>Streptomycetaceae</taxon>
        <taxon>Kitasatospora</taxon>
    </lineage>
</organism>
<feature type="transmembrane region" description="Helical" evidence="2">
    <location>
        <begin position="253"/>
        <end position="273"/>
    </location>
</feature>
<feature type="region of interest" description="Disordered" evidence="1">
    <location>
        <begin position="1"/>
        <end position="23"/>
    </location>
</feature>
<feature type="compositionally biased region" description="Basic and acidic residues" evidence="1">
    <location>
        <begin position="139"/>
        <end position="179"/>
    </location>
</feature>
<protein>
    <recommendedName>
        <fullName evidence="5">Integral membrane protein</fullName>
    </recommendedName>
</protein>
<feature type="transmembrane region" description="Helical" evidence="2">
    <location>
        <begin position="335"/>
        <end position="354"/>
    </location>
</feature>
<keyword evidence="2" id="KW-0812">Transmembrane</keyword>
<feature type="region of interest" description="Disordered" evidence="1">
    <location>
        <begin position="139"/>
        <end position="193"/>
    </location>
</feature>
<evidence type="ECO:0000313" key="4">
    <source>
        <dbReference type="Proteomes" id="UP001500897"/>
    </source>
</evidence>
<evidence type="ECO:0008006" key="5">
    <source>
        <dbReference type="Google" id="ProtNLM"/>
    </source>
</evidence>